<dbReference type="AlphaFoldDB" id="A0A1I4ZY24"/>
<dbReference type="InterPro" id="IPR001492">
    <property type="entry name" value="Flagellin"/>
</dbReference>
<comment type="function">
    <text evidence="4">Flagellin is the subunit protein which polymerizes to form the filaments of bacterial flagella.</text>
</comment>
<evidence type="ECO:0000256" key="2">
    <source>
        <dbReference type="ARBA" id="ARBA00020110"/>
    </source>
</evidence>
<proteinExistence type="inferred from homology"/>
<comment type="similarity">
    <text evidence="1 4">Belongs to the bacterial flagellin family.</text>
</comment>
<dbReference type="Gene3D" id="1.20.1330.10">
    <property type="entry name" value="f41 fragment of flagellin, N-terminal domain"/>
    <property type="match status" value="2"/>
</dbReference>
<evidence type="ECO:0000259" key="5">
    <source>
        <dbReference type="Pfam" id="PF00669"/>
    </source>
</evidence>
<dbReference type="GO" id="GO:0005198">
    <property type="term" value="F:structural molecule activity"/>
    <property type="evidence" value="ECO:0007669"/>
    <property type="project" value="UniProtKB-UniRule"/>
</dbReference>
<keyword evidence="3 4" id="KW-0975">Bacterial flagellum</keyword>
<evidence type="ECO:0000313" key="7">
    <source>
        <dbReference type="EMBL" id="SFN55095.1"/>
    </source>
</evidence>
<dbReference type="Pfam" id="PF00700">
    <property type="entry name" value="Flagellin_C"/>
    <property type="match status" value="1"/>
</dbReference>
<dbReference type="GO" id="GO:0009288">
    <property type="term" value="C:bacterial-type flagellum"/>
    <property type="evidence" value="ECO:0007669"/>
    <property type="project" value="UniProtKB-SubCell"/>
</dbReference>
<keyword evidence="7" id="KW-0966">Cell projection</keyword>
<dbReference type="InterPro" id="IPR001029">
    <property type="entry name" value="Flagellin_N"/>
</dbReference>
<dbReference type="GO" id="GO:0005576">
    <property type="term" value="C:extracellular region"/>
    <property type="evidence" value="ECO:0007669"/>
    <property type="project" value="UniProtKB-SubCell"/>
</dbReference>
<evidence type="ECO:0000313" key="8">
    <source>
        <dbReference type="Proteomes" id="UP000181899"/>
    </source>
</evidence>
<dbReference type="Gene3D" id="6.10.10.10">
    <property type="entry name" value="Flagellar export chaperone, C-terminal domain"/>
    <property type="match status" value="1"/>
</dbReference>
<dbReference type="SUPFAM" id="SSF64518">
    <property type="entry name" value="Phase 1 flagellin"/>
    <property type="match status" value="1"/>
</dbReference>
<dbReference type="Proteomes" id="UP000181899">
    <property type="component" value="Unassembled WGS sequence"/>
</dbReference>
<comment type="subcellular location">
    <subcellularLocation>
        <location evidence="4">Secreted</location>
    </subcellularLocation>
    <subcellularLocation>
        <location evidence="4">Bacterial flagellum</location>
    </subcellularLocation>
</comment>
<dbReference type="RefSeq" id="WP_074911229.1">
    <property type="nucleotide sequence ID" value="NZ_FOVK01000002.1"/>
</dbReference>
<keyword evidence="8" id="KW-1185">Reference proteome</keyword>
<sequence>MRISQSLFYGDHLRTIGQNRKKSMEKLSSGLAINRAGDNAAGFSISTKLNAKVRGISQARRNIMDAKGLLDVAEMGLQGVNEALHRMRELSVQAASGTLSDLDRKVIQLEMDEVKKVISSAVRMTEYNTHKPLASNQAQGINRITRTEMKSMGLVNESKYLEVKEMTIDNREDVSIGAKETVFAQTSKDINSKGFSDGTLVKLATNQIQIDERKVYTENLERPSFLQKNSRLVTIEGVSKSAHNFEDSSIRMEYSGSTLSAFIKNKGSTVETKVIIGYDFDWSKGFGGLSLSESGKELIYYTTSGEIKQKTINFNTDDQKITIGTGSGYAKIEYAYRLEKNLFPQFEGDNLFTDIGVYSRKNSSLSVIDKYSEDTGHTFNDYYKYENDILYVLDNYNSTHEYSYRDYRDDSGNLDTSVYKVRIPSDMKLYNYRGESGAISLNVTIRKNGESTYRVETLDSSSFLAERPGPEESVNGVYVDLDSGYLEFYGNLRPQNTERLNVFYSSYSEDPQITVDPFIEEDNLEASADTDKALRVYYRENGEMKEISHQMDDADTDSFHYSSETGVIRINDGIRADFRSINSVGIPIYQAYYFENYGDYASSEYKLYHYENNTKYELNPDIYDVNHDGKPDSIEIYRKEGLEETLLQYGVDYTYNSTNASIIFTDAAQKLNASNKYNESSRFIVKYMKDYQVDSPNYHIKIPYLDYVDFYEKEGSLSLGVFDQNNREIDFIKDSSDLVGKSGWYFNTDTQEVILVGDDRPEVGDHITVRYLNTINKSMGMENDSFDHSFSGVSLDLLYNEANSAIKNLRLYRTNSEGKLEEVEHDGENGYLYNGTQISLHGESRPMLFEGLPLKITYIGGKSEFLVKEDHKLNKLYVDGVEVHEANESNGFNGYQIVDNKVVLVGDARLDAALDKPGYVLSASWFPVENIVYDDRGMGFDPYKDQWISSENFESFINKEDMKITIRKNGLNAVEESFLDENGNLLELYFELENGKVVLSDQLKFRFNEYDITLDYAAEFITEFMPQSYKFQVGANGGDSFQVSISAMENMLFTTDQLRLDTREYAEETIGIVDHLLYKVQSEMGSLGATQNRLEAISNNLAVLEENTTSAMSRIMDVDYAKEMMVQIKSSILEQAVIALQVHQLNNSESILSLIS</sequence>
<keyword evidence="7" id="KW-0969">Cilium</keyword>
<dbReference type="InterPro" id="IPR042187">
    <property type="entry name" value="Flagellin_C_sub2"/>
</dbReference>
<feature type="domain" description="Flagellin N-terminal" evidence="5">
    <location>
        <begin position="18"/>
        <end position="136"/>
    </location>
</feature>
<accession>A0A1I4ZY24</accession>
<feature type="domain" description="Flagellin C-terminal" evidence="6">
    <location>
        <begin position="1070"/>
        <end position="1154"/>
    </location>
</feature>
<dbReference type="PRINTS" id="PR00207">
    <property type="entry name" value="FLAGELLIN"/>
</dbReference>
<keyword evidence="7" id="KW-0282">Flagellum</keyword>
<dbReference type="PANTHER" id="PTHR42792">
    <property type="entry name" value="FLAGELLIN"/>
    <property type="match status" value="1"/>
</dbReference>
<dbReference type="PANTHER" id="PTHR42792:SF2">
    <property type="entry name" value="FLAGELLIN"/>
    <property type="match status" value="1"/>
</dbReference>
<protein>
    <recommendedName>
        <fullName evidence="2 4">Flagellin</fullName>
    </recommendedName>
</protein>
<dbReference type="EMBL" id="FOVK01000002">
    <property type="protein sequence ID" value="SFN55095.1"/>
    <property type="molecule type" value="Genomic_DNA"/>
</dbReference>
<evidence type="ECO:0000256" key="4">
    <source>
        <dbReference type="RuleBase" id="RU362073"/>
    </source>
</evidence>
<name>A0A1I4ZY24_9CLOT</name>
<dbReference type="Pfam" id="PF00669">
    <property type="entry name" value="Flagellin_N"/>
    <property type="match status" value="1"/>
</dbReference>
<gene>
    <name evidence="7" type="ORF">SAMN04488695_102219</name>
</gene>
<reference evidence="7 8" key="1">
    <citation type="submission" date="2016-10" db="EMBL/GenBank/DDBJ databases">
        <authorList>
            <person name="de Groot N.N."/>
        </authorList>
    </citation>
    <scope>NUCLEOTIDE SEQUENCE [LARGE SCALE GENOMIC DNA]</scope>
    <source>
        <strain evidence="7 8">ML2</strain>
    </source>
</reference>
<dbReference type="InterPro" id="IPR046358">
    <property type="entry name" value="Flagellin_C"/>
</dbReference>
<evidence type="ECO:0000256" key="1">
    <source>
        <dbReference type="ARBA" id="ARBA00005709"/>
    </source>
</evidence>
<evidence type="ECO:0000259" key="6">
    <source>
        <dbReference type="Pfam" id="PF00700"/>
    </source>
</evidence>
<dbReference type="OrthoDB" id="9796789at2"/>
<organism evidence="7 8">
    <name type="scientific">Proteiniclasticum ruminis</name>
    <dbReference type="NCBI Taxonomy" id="398199"/>
    <lineage>
        <taxon>Bacteria</taxon>
        <taxon>Bacillati</taxon>
        <taxon>Bacillota</taxon>
        <taxon>Clostridia</taxon>
        <taxon>Eubacteriales</taxon>
        <taxon>Clostridiaceae</taxon>
        <taxon>Proteiniclasticum</taxon>
    </lineage>
</organism>
<keyword evidence="4" id="KW-0964">Secreted</keyword>
<evidence type="ECO:0000256" key="3">
    <source>
        <dbReference type="ARBA" id="ARBA00023143"/>
    </source>
</evidence>